<dbReference type="OrthoDB" id="6679586at2"/>
<dbReference type="EMBL" id="CP022278">
    <property type="protein sequence ID" value="ASK27667.1"/>
    <property type="molecule type" value="Genomic_DNA"/>
</dbReference>
<gene>
    <name evidence="1" type="ORF">BG910_07885</name>
</gene>
<name>A0A220S2K3_9NEIS</name>
<dbReference type="KEGG" id="nei:BG910_07885"/>
<evidence type="ECO:0000313" key="2">
    <source>
        <dbReference type="Proteomes" id="UP000198238"/>
    </source>
</evidence>
<sequence>MLPVSALKEMYPVIMTPSHDGKYFHNYVLSLLNLVHRCASDGLNVQVVMQRGESLITRARNNCVAQFLENKEWTHLVWIDSDIGFSAEAFRRLLLADRDIAAGIYPLKRENWPQEGLPEGTTREDFERRYASYTINAQQTDENGNIALKVDADGFMRVEDAPTGFMAVKRSVFEKMAAAYPELRYVSDSDYAEDNGFHYRFYDCMIDPESRRYLSEDYAFCRLWQQIGGEVYVDVQSNLTHQGAKIYSGAFAESLQTNLSRAVSAPKGVPMRLETEAPLKSNPRGFE</sequence>
<proteinExistence type="predicted"/>
<organism evidence="1 2">
    <name type="scientific">Neisseria chenwenguii</name>
    <dbReference type="NCBI Taxonomy" id="1853278"/>
    <lineage>
        <taxon>Bacteria</taxon>
        <taxon>Pseudomonadati</taxon>
        <taxon>Pseudomonadota</taxon>
        <taxon>Betaproteobacteria</taxon>
        <taxon>Neisseriales</taxon>
        <taxon>Neisseriaceae</taxon>
        <taxon>Neisseria</taxon>
    </lineage>
</organism>
<dbReference type="InterPro" id="IPR029044">
    <property type="entry name" value="Nucleotide-diphossugar_trans"/>
</dbReference>
<dbReference type="AlphaFoldDB" id="A0A220S2K3"/>
<accession>A0A220S2K3</accession>
<dbReference type="Proteomes" id="UP000198238">
    <property type="component" value="Chromosome"/>
</dbReference>
<dbReference type="RefSeq" id="WP_089036366.1">
    <property type="nucleotide sequence ID" value="NZ_CP022278.1"/>
</dbReference>
<dbReference type="Gene3D" id="3.90.550.40">
    <property type="match status" value="1"/>
</dbReference>
<evidence type="ECO:0000313" key="1">
    <source>
        <dbReference type="EMBL" id="ASK27667.1"/>
    </source>
</evidence>
<keyword evidence="2" id="KW-1185">Reference proteome</keyword>
<protein>
    <submittedName>
        <fullName evidence="1">Uncharacterized protein</fullName>
    </submittedName>
</protein>
<dbReference type="SUPFAM" id="SSF53448">
    <property type="entry name" value="Nucleotide-diphospho-sugar transferases"/>
    <property type="match status" value="1"/>
</dbReference>
<reference evidence="1 2" key="1">
    <citation type="submission" date="2017-06" db="EMBL/GenBank/DDBJ databases">
        <title>Neisseria chenwenguii sp. nov., isolated from the intestinal contents of Tibetan Plateau Pika in Yushu, Qinghai Province, China.</title>
        <authorList>
            <person name="Zhang G."/>
        </authorList>
    </citation>
    <scope>NUCLEOTIDE SEQUENCE [LARGE SCALE GENOMIC DNA]</scope>
    <source>
        <strain evidence="1 2">10023</strain>
    </source>
</reference>